<gene>
    <name evidence="1" type="ORF">FSB78_01245</name>
</gene>
<proteinExistence type="predicted"/>
<evidence type="ECO:0000313" key="2">
    <source>
        <dbReference type="Proteomes" id="UP000321250"/>
    </source>
</evidence>
<evidence type="ECO:0000313" key="1">
    <source>
        <dbReference type="EMBL" id="TXC72683.1"/>
    </source>
</evidence>
<dbReference type="EMBL" id="VOQR01000001">
    <property type="protein sequence ID" value="TXC72683.1"/>
    <property type="molecule type" value="Genomic_DNA"/>
</dbReference>
<reference evidence="1 2" key="1">
    <citation type="journal article" date="2013" name="Antonie Van Leeuwenhoek">
        <title>Sphingomonas ginsenosidivorax sp. nov., with the ability to transform ginsenosides.</title>
        <authorList>
            <person name="Jin X.F."/>
            <person name="Kim J.K."/>
            <person name="Liu Q.M."/>
            <person name="Kang M.S."/>
            <person name="He D."/>
            <person name="Jin F.X."/>
            <person name="Kim S.C."/>
            <person name="Im W.T."/>
        </authorList>
    </citation>
    <scope>NUCLEOTIDE SEQUENCE [LARGE SCALE GENOMIC DNA]</scope>
    <source>
        <strain evidence="1 2">KHI67</strain>
    </source>
</reference>
<dbReference type="Pfam" id="PF09601">
    <property type="entry name" value="DUF2459"/>
    <property type="match status" value="1"/>
</dbReference>
<dbReference type="OrthoDB" id="211174at2"/>
<organism evidence="1 2">
    <name type="scientific">Sphingomonas ginsenosidivorax</name>
    <dbReference type="NCBI Taxonomy" id="862135"/>
    <lineage>
        <taxon>Bacteria</taxon>
        <taxon>Pseudomonadati</taxon>
        <taxon>Pseudomonadota</taxon>
        <taxon>Alphaproteobacteria</taxon>
        <taxon>Sphingomonadales</taxon>
        <taxon>Sphingomonadaceae</taxon>
        <taxon>Sphingomonas</taxon>
    </lineage>
</organism>
<dbReference type="InterPro" id="IPR011727">
    <property type="entry name" value="CHP02117"/>
</dbReference>
<sequence>MVRLAAAIAALALGYLVAGAIGGAIPTNTAWRPPAHGVRIFVETNGVHTGFVMPKVAAGVDWRDLAPAGDLGDPRYGGFDHIVIGWGEKAFFLETKTWADVKPGTVLAAAIGSAHTLMHVEHVPEPAVGPEVRAVVLSEAEYRRLAAFIAASFRPGGARYPGYAGYDVFYDARGRYDAVATCNAWTGDALRHAGARVGAWTPFPATVMQWF</sequence>
<accession>A0A5C6UIP8</accession>
<dbReference type="Proteomes" id="UP000321250">
    <property type="component" value="Unassembled WGS sequence"/>
</dbReference>
<name>A0A5C6UIP8_9SPHN</name>
<keyword evidence="2" id="KW-1185">Reference proteome</keyword>
<dbReference type="NCBIfam" id="TIGR02117">
    <property type="entry name" value="chp_urease_rgn"/>
    <property type="match status" value="1"/>
</dbReference>
<dbReference type="AlphaFoldDB" id="A0A5C6UIP8"/>
<comment type="caution">
    <text evidence="1">The sequence shown here is derived from an EMBL/GenBank/DDBJ whole genome shotgun (WGS) entry which is preliminary data.</text>
</comment>
<protein>
    <submittedName>
        <fullName evidence="1">TIGR02117 family protein</fullName>
    </submittedName>
</protein>